<protein>
    <submittedName>
        <fullName evidence="3">Uncharacterized protein</fullName>
    </submittedName>
</protein>
<dbReference type="AlphaFoldDB" id="A0A915IEH4"/>
<evidence type="ECO:0000313" key="3">
    <source>
        <dbReference type="WBParaSite" id="nRc.2.0.1.t12203-RA"/>
    </source>
</evidence>
<feature type="compositionally biased region" description="Acidic residues" evidence="1">
    <location>
        <begin position="228"/>
        <end position="240"/>
    </location>
</feature>
<dbReference type="Proteomes" id="UP000887565">
    <property type="component" value="Unplaced"/>
</dbReference>
<proteinExistence type="predicted"/>
<dbReference type="WBParaSite" id="nRc.2.0.1.t12203-RA">
    <property type="protein sequence ID" value="nRc.2.0.1.t12203-RA"/>
    <property type="gene ID" value="nRc.2.0.1.g12203"/>
</dbReference>
<evidence type="ECO:0000313" key="2">
    <source>
        <dbReference type="Proteomes" id="UP000887565"/>
    </source>
</evidence>
<feature type="compositionally biased region" description="Basic and acidic residues" evidence="1">
    <location>
        <begin position="215"/>
        <end position="227"/>
    </location>
</feature>
<feature type="region of interest" description="Disordered" evidence="1">
    <location>
        <begin position="210"/>
        <end position="243"/>
    </location>
</feature>
<accession>A0A915IEH4</accession>
<sequence>MLTRKRASKSVSAIVGKTGAILLENDENEPPASASTSHINLKHLQVRLPKLIFSAGLESEADDASDSSTAKATSSNDVDISIDRRKRSDGYSLRNRSSLKQPLYVEKIHSSDSENSEESPELCKAVAGIQISKNIHFDQNLDESEYSTEEDEESEKNVLCVDTSDDDFNKTRPDILNLSNDIPSADSQFLKSIEQRPTLEEMAEKFFTKKKVSRPRKENKVDERVGQLDDDDNSDEDEKDESAFYVPLELIRDELRSGKENIRFDIHKFR</sequence>
<reference evidence="3" key="1">
    <citation type="submission" date="2022-11" db="UniProtKB">
        <authorList>
            <consortium name="WormBaseParasite"/>
        </authorList>
    </citation>
    <scope>IDENTIFICATION</scope>
</reference>
<evidence type="ECO:0000256" key="1">
    <source>
        <dbReference type="SAM" id="MobiDB-lite"/>
    </source>
</evidence>
<name>A0A915IEH4_ROMCU</name>
<keyword evidence="2" id="KW-1185">Reference proteome</keyword>
<organism evidence="2 3">
    <name type="scientific">Romanomermis culicivorax</name>
    <name type="common">Nematode worm</name>
    <dbReference type="NCBI Taxonomy" id="13658"/>
    <lineage>
        <taxon>Eukaryota</taxon>
        <taxon>Metazoa</taxon>
        <taxon>Ecdysozoa</taxon>
        <taxon>Nematoda</taxon>
        <taxon>Enoplea</taxon>
        <taxon>Dorylaimia</taxon>
        <taxon>Mermithida</taxon>
        <taxon>Mermithoidea</taxon>
        <taxon>Mermithidae</taxon>
        <taxon>Romanomermis</taxon>
    </lineage>
</organism>